<keyword evidence="2 4" id="KW-0732">Signal</keyword>
<dbReference type="InterPro" id="IPR018389">
    <property type="entry name" value="DctP_fam"/>
</dbReference>
<proteinExistence type="predicted"/>
<dbReference type="InterPro" id="IPR038404">
    <property type="entry name" value="TRAP_DctP_sf"/>
</dbReference>
<dbReference type="NCBIfam" id="NF037995">
    <property type="entry name" value="TRAP_S1"/>
    <property type="match status" value="1"/>
</dbReference>
<dbReference type="PANTHER" id="PTHR33376">
    <property type="match status" value="1"/>
</dbReference>
<dbReference type="STRING" id="1244108.SAMN05444004_10142"/>
<evidence type="ECO:0000256" key="4">
    <source>
        <dbReference type="SAM" id="SignalP"/>
    </source>
</evidence>
<dbReference type="AlphaFoldDB" id="A0A1H3ILC0"/>
<evidence type="ECO:0000313" key="5">
    <source>
        <dbReference type="EMBL" id="SDY28481.1"/>
    </source>
</evidence>
<dbReference type="Proteomes" id="UP000198914">
    <property type="component" value="Unassembled WGS sequence"/>
</dbReference>
<evidence type="ECO:0000313" key="6">
    <source>
        <dbReference type="Proteomes" id="UP000198914"/>
    </source>
</evidence>
<dbReference type="Gene3D" id="3.40.190.170">
    <property type="entry name" value="Bacterial extracellular solute-binding protein, family 7"/>
    <property type="match status" value="1"/>
</dbReference>
<dbReference type="PANTHER" id="PTHR33376:SF15">
    <property type="entry name" value="BLL6794 PROTEIN"/>
    <property type="match status" value="1"/>
</dbReference>
<feature type="signal peptide" evidence="4">
    <location>
        <begin position="1"/>
        <end position="23"/>
    </location>
</feature>
<organism evidence="5 6">
    <name type="scientific">Jannaschia faecimaris</name>
    <dbReference type="NCBI Taxonomy" id="1244108"/>
    <lineage>
        <taxon>Bacteria</taxon>
        <taxon>Pseudomonadati</taxon>
        <taxon>Pseudomonadota</taxon>
        <taxon>Alphaproteobacteria</taxon>
        <taxon>Rhodobacterales</taxon>
        <taxon>Roseobacteraceae</taxon>
        <taxon>Jannaschia</taxon>
    </lineage>
</organism>
<feature type="chain" id="PRO_5011679190" evidence="4">
    <location>
        <begin position="24"/>
        <end position="342"/>
    </location>
</feature>
<dbReference type="Pfam" id="PF03480">
    <property type="entry name" value="DctP"/>
    <property type="match status" value="1"/>
</dbReference>
<evidence type="ECO:0000256" key="3">
    <source>
        <dbReference type="ARBA" id="ARBA00022764"/>
    </source>
</evidence>
<accession>A0A1H3ILC0</accession>
<dbReference type="RefSeq" id="WP_092640507.1">
    <property type="nucleotide sequence ID" value="NZ_FNPX01000001.1"/>
</dbReference>
<evidence type="ECO:0000256" key="1">
    <source>
        <dbReference type="ARBA" id="ARBA00004418"/>
    </source>
</evidence>
<keyword evidence="3" id="KW-0574">Periplasm</keyword>
<name>A0A1H3ILC0_9RHOB</name>
<comment type="subcellular location">
    <subcellularLocation>
        <location evidence="1">Periplasm</location>
    </subcellularLocation>
</comment>
<dbReference type="GO" id="GO:0042597">
    <property type="term" value="C:periplasmic space"/>
    <property type="evidence" value="ECO:0007669"/>
    <property type="project" value="UniProtKB-SubCell"/>
</dbReference>
<reference evidence="6" key="1">
    <citation type="submission" date="2016-10" db="EMBL/GenBank/DDBJ databases">
        <authorList>
            <person name="Varghese N."/>
            <person name="Submissions S."/>
        </authorList>
    </citation>
    <scope>NUCLEOTIDE SEQUENCE [LARGE SCALE GENOMIC DNA]</scope>
    <source>
        <strain evidence="6">DSM 100420</strain>
    </source>
</reference>
<dbReference type="GO" id="GO:0055085">
    <property type="term" value="P:transmembrane transport"/>
    <property type="evidence" value="ECO:0007669"/>
    <property type="project" value="InterPro"/>
</dbReference>
<keyword evidence="6" id="KW-1185">Reference proteome</keyword>
<gene>
    <name evidence="5" type="ORF">SAMN05444004_10142</name>
</gene>
<protein>
    <submittedName>
        <fullName evidence="5">TRAP-type C4-dicarboxylate transport system, substrate-binding protein</fullName>
    </submittedName>
</protein>
<dbReference type="EMBL" id="FNPX01000001">
    <property type="protein sequence ID" value="SDY28481.1"/>
    <property type="molecule type" value="Genomic_DNA"/>
</dbReference>
<dbReference type="OrthoDB" id="7822595at2"/>
<evidence type="ECO:0000256" key="2">
    <source>
        <dbReference type="ARBA" id="ARBA00022729"/>
    </source>
</evidence>
<dbReference type="CDD" id="cd13665">
    <property type="entry name" value="PBP2_TRAP_Dctp3_4"/>
    <property type="match status" value="1"/>
</dbReference>
<sequence>MSILRTLTFALALSGAAVAPAWAQEVTLRFQHFVNPNSANPKYFMQPWADAIEEQSGGRIKVELYPFMQLGGSPVNQYDLIADGAIDGGWVIPGYQPGRFPKIEALELPFMTPKSAEASSHGAWIYTEEHLLDDFEAVHVIAAHLHGRGIIHKKGAPIETLADFEGLTLRGPSRPATLLLDKLGANPVGMPVPAFPEALSKGVIQGGVIPWEQAPPLKLEELTDSHTDVAGEQSLYNLYFLWAMNRDVYAGLPEDLRAVIDANSGMMASEWAGRAHDTGDREAEILIAETTDNAITTLSPEVTAEIEALGAEVTAEWIVEMTAKGLDGAGLVADARAAMASE</sequence>